<name>A0ABU9G9C2_9GAMM</name>
<proteinExistence type="predicted"/>
<evidence type="ECO:0000313" key="4">
    <source>
        <dbReference type="Proteomes" id="UP001379949"/>
    </source>
</evidence>
<keyword evidence="1" id="KW-0413">Isomerase</keyword>
<accession>A0ABU9G9C2</accession>
<evidence type="ECO:0000256" key="1">
    <source>
        <dbReference type="ARBA" id="ARBA00023235"/>
    </source>
</evidence>
<dbReference type="InterPro" id="IPR020103">
    <property type="entry name" value="PsdUridine_synth_cat_dom_sf"/>
</dbReference>
<dbReference type="InterPro" id="IPR020094">
    <property type="entry name" value="TruA/RsuA/RluB/E/F_N"/>
</dbReference>
<gene>
    <name evidence="3" type="ORF">V6242_18290</name>
</gene>
<feature type="non-terminal residue" evidence="3">
    <location>
        <position position="1"/>
    </location>
</feature>
<feature type="non-terminal residue" evidence="3">
    <location>
        <position position="72"/>
    </location>
</feature>
<keyword evidence="4" id="KW-1185">Reference proteome</keyword>
<evidence type="ECO:0000259" key="2">
    <source>
        <dbReference type="Pfam" id="PF01416"/>
    </source>
</evidence>
<dbReference type="SUPFAM" id="SSF55120">
    <property type="entry name" value="Pseudouridine synthase"/>
    <property type="match status" value="1"/>
</dbReference>
<dbReference type="Pfam" id="PF01416">
    <property type="entry name" value="PseudoU_synth_1"/>
    <property type="match status" value="1"/>
</dbReference>
<evidence type="ECO:0000313" key="3">
    <source>
        <dbReference type="EMBL" id="MEL0615083.1"/>
    </source>
</evidence>
<sequence length="72" mass="7902">EYDGSAYKGWPAQKYDVPSVQENIEKALRVLANHKVSVVCAGRTASGVHASAQVVHFESDVERSERSWTLGV</sequence>
<organism evidence="3 4">
    <name type="scientific">Marinomonas arenicola</name>
    <dbReference type="NCBI Taxonomy" id="569601"/>
    <lineage>
        <taxon>Bacteria</taxon>
        <taxon>Pseudomonadati</taxon>
        <taxon>Pseudomonadota</taxon>
        <taxon>Gammaproteobacteria</taxon>
        <taxon>Oceanospirillales</taxon>
        <taxon>Oceanospirillaceae</taxon>
        <taxon>Marinomonas</taxon>
    </lineage>
</organism>
<comment type="caution">
    <text evidence="3">The sequence shown here is derived from an EMBL/GenBank/DDBJ whole genome shotgun (WGS) entry which is preliminary data.</text>
</comment>
<dbReference type="EMBL" id="JBAKAR010000262">
    <property type="protein sequence ID" value="MEL0615083.1"/>
    <property type="molecule type" value="Genomic_DNA"/>
</dbReference>
<protein>
    <submittedName>
        <fullName evidence="3">tRNA pseudouridine(38-40) synthase TruA</fullName>
    </submittedName>
</protein>
<dbReference type="Proteomes" id="UP001379949">
    <property type="component" value="Unassembled WGS sequence"/>
</dbReference>
<reference evidence="3 4" key="1">
    <citation type="submission" date="2024-02" db="EMBL/GenBank/DDBJ databases">
        <title>Bacteria isolated from the canopy kelp, Nereocystis luetkeana.</title>
        <authorList>
            <person name="Pfister C.A."/>
            <person name="Younker I.T."/>
            <person name="Light S.H."/>
        </authorList>
    </citation>
    <scope>NUCLEOTIDE SEQUENCE [LARGE SCALE GENOMIC DNA]</scope>
    <source>
        <strain evidence="3 4">TI.4.07</strain>
    </source>
</reference>
<feature type="domain" description="Pseudouridine synthase I TruA alpha/beta" evidence="2">
    <location>
        <begin position="1"/>
        <end position="58"/>
    </location>
</feature>
<dbReference type="InterPro" id="IPR020097">
    <property type="entry name" value="PsdUridine_synth_TruA_a/b_dom"/>
</dbReference>
<dbReference type="Gene3D" id="3.30.70.580">
    <property type="entry name" value="Pseudouridine synthase I, catalytic domain, N-terminal subdomain"/>
    <property type="match status" value="1"/>
</dbReference>